<reference evidence="1 2" key="1">
    <citation type="submission" date="2023-11" db="EMBL/GenBank/DDBJ databases">
        <authorList>
            <person name="Xu M."/>
            <person name="Jiang T."/>
        </authorList>
    </citation>
    <scope>NUCLEOTIDE SEQUENCE [LARGE SCALE GENOMIC DNA]</scope>
    <source>
        <strain evidence="1 2">SD</strain>
    </source>
</reference>
<comment type="caution">
    <text evidence="1">The sequence shown here is derived from an EMBL/GenBank/DDBJ whole genome shotgun (WGS) entry which is preliminary data.</text>
</comment>
<protein>
    <recommendedName>
        <fullName evidence="3">Arabinogalactan endo-beta-1,4-galactanase</fullName>
    </recommendedName>
</protein>
<organism evidence="1 2">
    <name type="scientific">Patulibacter brassicae</name>
    <dbReference type="NCBI Taxonomy" id="1705717"/>
    <lineage>
        <taxon>Bacteria</taxon>
        <taxon>Bacillati</taxon>
        <taxon>Actinomycetota</taxon>
        <taxon>Thermoleophilia</taxon>
        <taxon>Solirubrobacterales</taxon>
        <taxon>Patulibacteraceae</taxon>
        <taxon>Patulibacter</taxon>
    </lineage>
</organism>
<gene>
    <name evidence="1" type="ORF">SK069_05270</name>
</gene>
<evidence type="ECO:0000313" key="1">
    <source>
        <dbReference type="EMBL" id="MDX8150995.1"/>
    </source>
</evidence>
<dbReference type="Proteomes" id="UP001277761">
    <property type="component" value="Unassembled WGS sequence"/>
</dbReference>
<proteinExistence type="predicted"/>
<dbReference type="SUPFAM" id="SSF51445">
    <property type="entry name" value="(Trans)glycosidases"/>
    <property type="match status" value="1"/>
</dbReference>
<evidence type="ECO:0008006" key="3">
    <source>
        <dbReference type="Google" id="ProtNLM"/>
    </source>
</evidence>
<accession>A0ABU4VJK9</accession>
<sequence>MLRAFAADVTLMSRWKLLVLLVAVAATIVVATRTSPVAEAGPHRAATIRFGIYPGGDAGAVDGVARAPEVDEGQRLAMIRRLRAGRRSFVLHEYAAYHDAGSIEGARIHLERVLADAAATGSQAEIVLRYQPTARDPAVDLPGYERFVRAVVREFGGRSGLVGVQITNEANVPGAPDAADGDFPGVRDALVRGVNAAAEERAALGRRGLAIGFNVARDARTPDFWPQLARTGGSGFARNVDYVGLDIYPGTWPTQVKRPPSPRAVRTTVHGALRKLRRDMVRAGLGRRVAVHLSEAGYPTGPGRSEAVQAKVMKAVTDAAVQARTRYGVSDFRWFDLRDADSSSTDFQHQYGVLRDDLVPKPAFAVLQRAIRLHGGR</sequence>
<dbReference type="InterPro" id="IPR017853">
    <property type="entry name" value="GH"/>
</dbReference>
<dbReference type="Gene3D" id="3.20.20.80">
    <property type="entry name" value="Glycosidases"/>
    <property type="match status" value="1"/>
</dbReference>
<name>A0ABU4VJK9_9ACTN</name>
<keyword evidence="2" id="KW-1185">Reference proteome</keyword>
<dbReference type="RefSeq" id="WP_319953148.1">
    <property type="nucleotide sequence ID" value="NZ_JAXAVX010000002.1"/>
</dbReference>
<dbReference type="EMBL" id="JAXAVX010000002">
    <property type="protein sequence ID" value="MDX8150995.1"/>
    <property type="molecule type" value="Genomic_DNA"/>
</dbReference>
<evidence type="ECO:0000313" key="2">
    <source>
        <dbReference type="Proteomes" id="UP001277761"/>
    </source>
</evidence>